<dbReference type="NCBIfam" id="TIGR02595">
    <property type="entry name" value="PEP_CTERM"/>
    <property type="match status" value="1"/>
</dbReference>
<sequence>MTRLLLSQSTDMKFIPASLQKLSVAGVVVCSVLSVSQVKPAAAANLVVNGSFEQTLLTGGTDINNGGWKTYDEILGWKATTGGKIEIQRGAAGAAQDGNQLTELDSHNYKNQDKIGIFQDIATEIGSKYRLSFFYSPRPKTEATENNFNVLFGNVLNQTISGGAGGDKTNWLQYTVDIVANSKLSRLQFDYDVKNDSQDTYGSYIDNVRLERVPEPGTLLGIALIGLALASKRKFAGASQMCKNALTL</sequence>
<protein>
    <submittedName>
        <fullName evidence="2">DUF642 domain-containing protein</fullName>
    </submittedName>
</protein>
<dbReference type="InterPro" id="IPR013424">
    <property type="entry name" value="Ice-binding_C"/>
</dbReference>
<evidence type="ECO:0000259" key="1">
    <source>
        <dbReference type="Pfam" id="PF07589"/>
    </source>
</evidence>
<dbReference type="SUPFAM" id="SSF49785">
    <property type="entry name" value="Galactose-binding domain-like"/>
    <property type="match status" value="1"/>
</dbReference>
<organism evidence="2 3">
    <name type="scientific">Calothrix parietina FACHB-288</name>
    <dbReference type="NCBI Taxonomy" id="2692896"/>
    <lineage>
        <taxon>Bacteria</taxon>
        <taxon>Bacillati</taxon>
        <taxon>Cyanobacteriota</taxon>
        <taxon>Cyanophyceae</taxon>
        <taxon>Nostocales</taxon>
        <taxon>Calotrichaceae</taxon>
        <taxon>Calothrix</taxon>
    </lineage>
</organism>
<dbReference type="RefSeq" id="WP_190540564.1">
    <property type="nucleotide sequence ID" value="NZ_CAWPNO010000049.1"/>
</dbReference>
<dbReference type="Pfam" id="PF07589">
    <property type="entry name" value="PEP-CTERM"/>
    <property type="match status" value="1"/>
</dbReference>
<accession>A0ABR8AB64</accession>
<evidence type="ECO:0000313" key="3">
    <source>
        <dbReference type="Proteomes" id="UP000658514"/>
    </source>
</evidence>
<gene>
    <name evidence="2" type="ORF">H6G24_13605</name>
</gene>
<name>A0ABR8AB64_9CYAN</name>
<proteinExistence type="predicted"/>
<evidence type="ECO:0000313" key="2">
    <source>
        <dbReference type="EMBL" id="MBD2196523.1"/>
    </source>
</evidence>
<dbReference type="Gene3D" id="2.60.120.260">
    <property type="entry name" value="Galactose-binding domain-like"/>
    <property type="match status" value="1"/>
</dbReference>
<comment type="caution">
    <text evidence="2">The sequence shown here is derived from an EMBL/GenBank/DDBJ whole genome shotgun (WGS) entry which is preliminary data.</text>
</comment>
<keyword evidence="3" id="KW-1185">Reference proteome</keyword>
<dbReference type="Proteomes" id="UP000658514">
    <property type="component" value="Unassembled WGS sequence"/>
</dbReference>
<dbReference type="EMBL" id="JACJQH010000018">
    <property type="protein sequence ID" value="MBD2196523.1"/>
    <property type="molecule type" value="Genomic_DNA"/>
</dbReference>
<dbReference type="InterPro" id="IPR008979">
    <property type="entry name" value="Galactose-bd-like_sf"/>
</dbReference>
<reference evidence="2 3" key="1">
    <citation type="journal article" date="2020" name="ISME J.">
        <title>Comparative genomics reveals insights into cyanobacterial evolution and habitat adaptation.</title>
        <authorList>
            <person name="Chen M.Y."/>
            <person name="Teng W.K."/>
            <person name="Zhao L."/>
            <person name="Hu C.X."/>
            <person name="Zhou Y.K."/>
            <person name="Han B.P."/>
            <person name="Song L.R."/>
            <person name="Shu W.S."/>
        </authorList>
    </citation>
    <scope>NUCLEOTIDE SEQUENCE [LARGE SCALE GENOMIC DNA]</scope>
    <source>
        <strain evidence="2 3">FACHB-288</strain>
    </source>
</reference>
<feature type="domain" description="Ice-binding protein C-terminal" evidence="1">
    <location>
        <begin position="213"/>
        <end position="233"/>
    </location>
</feature>